<dbReference type="EMBL" id="JASAOG010000029">
    <property type="protein sequence ID" value="KAK0061575.1"/>
    <property type="molecule type" value="Genomic_DNA"/>
</dbReference>
<sequence length="241" mass="26962">MALKGLTAVVILFGLGLASLDGVRCSSLQTKTCGKGQKLEDGRCQNCETNTFNDEVAHSHDFCKPCTKYHLELNENDCNVTIINCTRDADTVILCGNGCYLGYSRDECRPCSDCTHKPNKHIGRECQANDDTICCPKLNMTVVLEQNYFKCVSIENATDFTTSQKDMTTDAPQTSVKDNVTDSIMHEDSGISWLHIFVPIICVSIIVILIILVLYFRVQICNIMIRKFCKAKFLPVLQRDN</sequence>
<keyword evidence="6" id="KW-1185">Reference proteome</keyword>
<feature type="signal peptide" evidence="3">
    <location>
        <begin position="1"/>
        <end position="18"/>
    </location>
</feature>
<reference evidence="5" key="2">
    <citation type="submission" date="2023-04" db="EMBL/GenBank/DDBJ databases">
        <authorList>
            <person name="Bu L."/>
            <person name="Lu L."/>
            <person name="Laidemitt M.R."/>
            <person name="Zhang S.M."/>
            <person name="Mutuku M."/>
            <person name="Mkoji G."/>
            <person name="Steinauer M."/>
            <person name="Loker E.S."/>
        </authorList>
    </citation>
    <scope>NUCLEOTIDE SEQUENCE</scope>
    <source>
        <strain evidence="5">KasaAsao</strain>
        <tissue evidence="5">Whole Snail</tissue>
    </source>
</reference>
<feature type="repeat" description="TNFR-Cys" evidence="1">
    <location>
        <begin position="94"/>
        <end position="134"/>
    </location>
</feature>
<dbReference type="InterPro" id="IPR001368">
    <property type="entry name" value="TNFR/NGFR_Cys_rich_reg"/>
</dbReference>
<comment type="caution">
    <text evidence="1">Lacks conserved residue(s) required for the propagation of feature annotation.</text>
</comment>
<keyword evidence="2" id="KW-0472">Membrane</keyword>
<protein>
    <submittedName>
        <fullName evidence="5">Tumor necrosis factor receptor superfamily member 26</fullName>
    </submittedName>
</protein>
<comment type="caution">
    <text evidence="5">The sequence shown here is derived from an EMBL/GenBank/DDBJ whole genome shotgun (WGS) entry which is preliminary data.</text>
</comment>
<evidence type="ECO:0000256" key="1">
    <source>
        <dbReference type="PROSITE-ProRule" id="PRU00206"/>
    </source>
</evidence>
<evidence type="ECO:0000313" key="6">
    <source>
        <dbReference type="Proteomes" id="UP001233172"/>
    </source>
</evidence>
<feature type="chain" id="PRO_5042291276" evidence="3">
    <location>
        <begin position="19"/>
        <end position="241"/>
    </location>
</feature>
<evidence type="ECO:0000256" key="3">
    <source>
        <dbReference type="SAM" id="SignalP"/>
    </source>
</evidence>
<keyword evidence="3" id="KW-0732">Signal</keyword>
<keyword evidence="5" id="KW-0675">Receptor</keyword>
<dbReference type="PROSITE" id="PS00652">
    <property type="entry name" value="TNFR_NGFR_1"/>
    <property type="match status" value="1"/>
</dbReference>
<proteinExistence type="predicted"/>
<name>A0AAD8BXF5_BIOPF</name>
<evidence type="ECO:0000313" key="5">
    <source>
        <dbReference type="EMBL" id="KAK0061575.1"/>
    </source>
</evidence>
<gene>
    <name evidence="5" type="ORF">Bpfe_008957</name>
</gene>
<dbReference type="Proteomes" id="UP001233172">
    <property type="component" value="Unassembled WGS sequence"/>
</dbReference>
<keyword evidence="2" id="KW-1133">Transmembrane helix</keyword>
<organism evidence="5 6">
    <name type="scientific">Biomphalaria pfeifferi</name>
    <name type="common">Bloodfluke planorb</name>
    <name type="synonym">Freshwater snail</name>
    <dbReference type="NCBI Taxonomy" id="112525"/>
    <lineage>
        <taxon>Eukaryota</taxon>
        <taxon>Metazoa</taxon>
        <taxon>Spiralia</taxon>
        <taxon>Lophotrochozoa</taxon>
        <taxon>Mollusca</taxon>
        <taxon>Gastropoda</taxon>
        <taxon>Heterobranchia</taxon>
        <taxon>Euthyneura</taxon>
        <taxon>Panpulmonata</taxon>
        <taxon>Hygrophila</taxon>
        <taxon>Lymnaeoidea</taxon>
        <taxon>Planorbidae</taxon>
        <taxon>Biomphalaria</taxon>
    </lineage>
</organism>
<accession>A0AAD8BXF5</accession>
<feature type="transmembrane region" description="Helical" evidence="2">
    <location>
        <begin position="193"/>
        <end position="216"/>
    </location>
</feature>
<evidence type="ECO:0000256" key="2">
    <source>
        <dbReference type="SAM" id="Phobius"/>
    </source>
</evidence>
<dbReference type="PROSITE" id="PS50050">
    <property type="entry name" value="TNFR_NGFR_2"/>
    <property type="match status" value="1"/>
</dbReference>
<keyword evidence="2" id="KW-0812">Transmembrane</keyword>
<evidence type="ECO:0000259" key="4">
    <source>
        <dbReference type="PROSITE" id="PS50050"/>
    </source>
</evidence>
<reference evidence="5" key="1">
    <citation type="journal article" date="2023" name="PLoS Negl. Trop. Dis.">
        <title>A genome sequence for Biomphalaria pfeifferi, the major vector snail for the human-infecting parasite Schistosoma mansoni.</title>
        <authorList>
            <person name="Bu L."/>
            <person name="Lu L."/>
            <person name="Laidemitt M.R."/>
            <person name="Zhang S.M."/>
            <person name="Mutuku M."/>
            <person name="Mkoji G."/>
            <person name="Steinauer M."/>
            <person name="Loker E.S."/>
        </authorList>
    </citation>
    <scope>NUCLEOTIDE SEQUENCE</scope>
    <source>
        <strain evidence="5">KasaAsao</strain>
    </source>
</reference>
<dbReference type="AlphaFoldDB" id="A0AAD8BXF5"/>
<feature type="domain" description="TNFR-Cys" evidence="4">
    <location>
        <begin position="94"/>
        <end position="134"/>
    </location>
</feature>